<evidence type="ECO:0000256" key="2">
    <source>
        <dbReference type="ARBA" id="ARBA00022670"/>
    </source>
</evidence>
<dbReference type="Pfam" id="PF05577">
    <property type="entry name" value="Peptidase_S28"/>
    <property type="match status" value="2"/>
</dbReference>
<dbReference type="Gene3D" id="3.40.50.1820">
    <property type="entry name" value="alpha/beta hydrolase"/>
    <property type="match status" value="1"/>
</dbReference>
<dbReference type="AlphaFoldDB" id="A0A8S9XF35"/>
<proteinExistence type="inferred from homology"/>
<reference evidence="7" key="1">
    <citation type="journal article" date="2021" name="Mol. Ecol. Resour.">
        <title>Apolygus lucorum genome provides insights into omnivorousness and mesophyll feeding.</title>
        <authorList>
            <person name="Liu Y."/>
            <person name="Liu H."/>
            <person name="Wang H."/>
            <person name="Huang T."/>
            <person name="Liu B."/>
            <person name="Yang B."/>
            <person name="Yin L."/>
            <person name="Li B."/>
            <person name="Zhang Y."/>
            <person name="Zhang S."/>
            <person name="Jiang F."/>
            <person name="Zhang X."/>
            <person name="Ren Y."/>
            <person name="Wang B."/>
            <person name="Wang S."/>
            <person name="Lu Y."/>
            <person name="Wu K."/>
            <person name="Fan W."/>
            <person name="Wang G."/>
        </authorList>
    </citation>
    <scope>NUCLEOTIDE SEQUENCE</scope>
    <source>
        <strain evidence="7">12Hb</strain>
    </source>
</reference>
<comment type="similarity">
    <text evidence="1">Belongs to the peptidase S28 family.</text>
</comment>
<keyword evidence="8" id="KW-1185">Reference proteome</keyword>
<dbReference type="GO" id="GO:0008239">
    <property type="term" value="F:dipeptidyl-peptidase activity"/>
    <property type="evidence" value="ECO:0007669"/>
    <property type="project" value="TreeGrafter"/>
</dbReference>
<feature type="signal peptide" evidence="6">
    <location>
        <begin position="1"/>
        <end position="17"/>
    </location>
</feature>
<evidence type="ECO:0000313" key="8">
    <source>
        <dbReference type="Proteomes" id="UP000466442"/>
    </source>
</evidence>
<name>A0A8S9XF35_APOLU</name>
<keyword evidence="3 6" id="KW-0732">Signal</keyword>
<evidence type="ECO:0000256" key="1">
    <source>
        <dbReference type="ARBA" id="ARBA00011079"/>
    </source>
</evidence>
<evidence type="ECO:0000256" key="6">
    <source>
        <dbReference type="SAM" id="SignalP"/>
    </source>
</evidence>
<sequence length="306" mass="34217">MWCNLVVVLAAVSVTVAFPVEPLKGGEIDRWFVQKLDHFDLTNPKTWKQRYQVNGTWFKGSKSSPIMLYVEGEITIGPKNESVFLKHYGYLKKYAEEFGAICFVLEHRYYGESHPTEDLSVENLRFLTTQQALADVAQFIVGMNKLYQFQPTNRWILFGGSYAGSLVAWARLKYPHLVHAAVSSSPALISTVGQREYYEAVKETLASYNKSCAENFHQGALDIASLLKEPKGADIISKKVVFTYGTVDPWQAFGIRNSSDPDMPVIKIEGEAHCSDMGDFPPGGLSEAVKTARSQIMGLLGKWISE</sequence>
<evidence type="ECO:0000256" key="3">
    <source>
        <dbReference type="ARBA" id="ARBA00022729"/>
    </source>
</evidence>
<evidence type="ECO:0000256" key="5">
    <source>
        <dbReference type="ARBA" id="ARBA00023180"/>
    </source>
</evidence>
<keyword evidence="4" id="KW-0378">Hydrolase</keyword>
<keyword evidence="2" id="KW-0645">Protease</keyword>
<evidence type="ECO:0000313" key="7">
    <source>
        <dbReference type="EMBL" id="KAF6206888.1"/>
    </source>
</evidence>
<dbReference type="InterPro" id="IPR008758">
    <property type="entry name" value="Peptidase_S28"/>
</dbReference>
<comment type="caution">
    <text evidence="7">The sequence shown here is derived from an EMBL/GenBank/DDBJ whole genome shotgun (WGS) entry which is preliminary data.</text>
</comment>
<dbReference type="Proteomes" id="UP000466442">
    <property type="component" value="Unassembled WGS sequence"/>
</dbReference>
<organism evidence="7 8">
    <name type="scientific">Apolygus lucorum</name>
    <name type="common">Small green plant bug</name>
    <name type="synonym">Lygocoris lucorum</name>
    <dbReference type="NCBI Taxonomy" id="248454"/>
    <lineage>
        <taxon>Eukaryota</taxon>
        <taxon>Metazoa</taxon>
        <taxon>Ecdysozoa</taxon>
        <taxon>Arthropoda</taxon>
        <taxon>Hexapoda</taxon>
        <taxon>Insecta</taxon>
        <taxon>Pterygota</taxon>
        <taxon>Neoptera</taxon>
        <taxon>Paraneoptera</taxon>
        <taxon>Hemiptera</taxon>
        <taxon>Heteroptera</taxon>
        <taxon>Panheteroptera</taxon>
        <taxon>Cimicomorpha</taxon>
        <taxon>Miridae</taxon>
        <taxon>Mirini</taxon>
        <taxon>Apolygus</taxon>
    </lineage>
</organism>
<dbReference type="GO" id="GO:0070008">
    <property type="term" value="F:serine-type exopeptidase activity"/>
    <property type="evidence" value="ECO:0007669"/>
    <property type="project" value="InterPro"/>
</dbReference>
<keyword evidence="5" id="KW-0325">Glycoprotein</keyword>
<dbReference type="PANTHER" id="PTHR11010">
    <property type="entry name" value="PROTEASE S28 PRO-X CARBOXYPEPTIDASE-RELATED"/>
    <property type="match status" value="1"/>
</dbReference>
<dbReference type="PANTHER" id="PTHR11010:SF117">
    <property type="entry name" value="SERINE PROTEASE 16"/>
    <property type="match status" value="1"/>
</dbReference>
<dbReference type="InterPro" id="IPR029058">
    <property type="entry name" value="AB_hydrolase_fold"/>
</dbReference>
<evidence type="ECO:0000256" key="4">
    <source>
        <dbReference type="ARBA" id="ARBA00022801"/>
    </source>
</evidence>
<accession>A0A8S9XF35</accession>
<protein>
    <submittedName>
        <fullName evidence="7">Uncharacterized protein</fullName>
    </submittedName>
</protein>
<dbReference type="EMBL" id="WIXP02000008">
    <property type="protein sequence ID" value="KAF6206888.1"/>
    <property type="molecule type" value="Genomic_DNA"/>
</dbReference>
<dbReference type="SUPFAM" id="SSF53474">
    <property type="entry name" value="alpha/beta-Hydrolases"/>
    <property type="match status" value="1"/>
</dbReference>
<dbReference type="OrthoDB" id="6628886at2759"/>
<gene>
    <name evidence="7" type="ORF">GE061_018124</name>
</gene>
<dbReference type="GO" id="GO:0006508">
    <property type="term" value="P:proteolysis"/>
    <property type="evidence" value="ECO:0007669"/>
    <property type="project" value="UniProtKB-KW"/>
</dbReference>
<feature type="chain" id="PRO_5035867389" evidence="6">
    <location>
        <begin position="18"/>
        <end position="306"/>
    </location>
</feature>